<dbReference type="OrthoDB" id="124582at2759"/>
<evidence type="ECO:0000313" key="4">
    <source>
        <dbReference type="Proteomes" id="UP000053558"/>
    </source>
</evidence>
<evidence type="ECO:0000313" key="3">
    <source>
        <dbReference type="EMBL" id="EIW85815.1"/>
    </source>
</evidence>
<gene>
    <name evidence="3" type="ORF">CONPUDRAFT_135362</name>
</gene>
<protein>
    <recommendedName>
        <fullName evidence="2">Fe2OG dioxygenase domain-containing protein</fullName>
    </recommendedName>
</protein>
<dbReference type="PANTHER" id="PTHR33099:SF14">
    <property type="entry name" value="PROLYL 4-HYDROXYLASE ALPHA SUBUNIT FE(2+) 2OG DIOXYGENASE DOMAIN-CONTAINING PROTEIN"/>
    <property type="match status" value="1"/>
</dbReference>
<proteinExistence type="inferred from homology"/>
<dbReference type="Pfam" id="PF13640">
    <property type="entry name" value="2OG-FeII_Oxy_3"/>
    <property type="match status" value="1"/>
</dbReference>
<dbReference type="InterPro" id="IPR044862">
    <property type="entry name" value="Pro_4_hyd_alph_FE2OG_OXY"/>
</dbReference>
<name>A0A5M3N4P9_CONPW</name>
<keyword evidence="4" id="KW-1185">Reference proteome</keyword>
<feature type="domain" description="Fe2OG dioxygenase" evidence="2">
    <location>
        <begin position="121"/>
        <end position="224"/>
    </location>
</feature>
<dbReference type="OMA" id="LSNACEP"/>
<dbReference type="EMBL" id="JH711574">
    <property type="protein sequence ID" value="EIW85815.1"/>
    <property type="molecule type" value="Genomic_DNA"/>
</dbReference>
<keyword evidence="1" id="KW-0479">Metal-binding</keyword>
<dbReference type="InterPro" id="IPR005123">
    <property type="entry name" value="Oxoglu/Fe-dep_dioxygenase_dom"/>
</dbReference>
<dbReference type="PANTHER" id="PTHR33099">
    <property type="entry name" value="FE2OG DIOXYGENASE DOMAIN-CONTAINING PROTEIN"/>
    <property type="match status" value="1"/>
</dbReference>
<dbReference type="RefSeq" id="XP_007765172.1">
    <property type="nucleotide sequence ID" value="XM_007766982.1"/>
</dbReference>
<comment type="caution">
    <text evidence="3">The sequence shown here is derived from an EMBL/GenBank/DDBJ whole genome shotgun (WGS) entry which is preliminary data.</text>
</comment>
<dbReference type="GO" id="GO:0046872">
    <property type="term" value="F:metal ion binding"/>
    <property type="evidence" value="ECO:0007669"/>
    <property type="project" value="UniProtKB-KW"/>
</dbReference>
<organism evidence="3 4">
    <name type="scientific">Coniophora puteana (strain RWD-64-598)</name>
    <name type="common">Brown rot fungus</name>
    <dbReference type="NCBI Taxonomy" id="741705"/>
    <lineage>
        <taxon>Eukaryota</taxon>
        <taxon>Fungi</taxon>
        <taxon>Dikarya</taxon>
        <taxon>Basidiomycota</taxon>
        <taxon>Agaricomycotina</taxon>
        <taxon>Agaricomycetes</taxon>
        <taxon>Agaricomycetidae</taxon>
        <taxon>Boletales</taxon>
        <taxon>Coniophorineae</taxon>
        <taxon>Coniophoraceae</taxon>
        <taxon>Coniophora</taxon>
    </lineage>
</organism>
<dbReference type="Gene3D" id="2.60.120.620">
    <property type="entry name" value="q2cbj1_9rhob like domain"/>
    <property type="match status" value="1"/>
</dbReference>
<sequence>MSTGPYSKDCKLMQKIGWAVRQQPVYCSGVIPVPDDLMLLYFGKGESTRRVDLGDASLADLEALSNACEPAAFGLGDQTVMDETYRKAGKLDCDAFATLFHPGDVGIREIVHNELLGGEKDFTMELYKLNVYGKDAFFKPHQDTPRSEKMFGSLVIVFPTAHEGGEFVLHEKISSRIIDFSEILLSSKAPVSFVGYIAFFSDTSHEVRPVKSGHRVTLTYNLYFTDAPEQNTKPSHTFPSSIQGFLTKYLRKLTSALGVLPNGGYLVFGLRHKYALKASQKADTLREYLKGSDDILARACDELKLDWAPHVYYQKLVDNMSFVFSDRVIKYDYVEDHELSGPGADAETFVSEWSTVSAAEDGSLSSTLHPRRWEEYQRKLYPSPSDRETKGVLWRSYQQHGDRKWHGDTVWVTGPMSDHKIQTHHTAYGNESTVEYLYGCVCLLVKLKPSAERGDAVAVGGEGETVAETSAQATTITHPEVMVVDAPSA</sequence>
<keyword evidence="1" id="KW-0408">Iron</keyword>
<dbReference type="Proteomes" id="UP000053558">
    <property type="component" value="Unassembled WGS sequence"/>
</dbReference>
<comment type="similarity">
    <text evidence="1">Belongs to the iron/ascorbate-dependent oxidoreductase family.</text>
</comment>
<reference evidence="4" key="1">
    <citation type="journal article" date="2012" name="Science">
        <title>The Paleozoic origin of enzymatic lignin decomposition reconstructed from 31 fungal genomes.</title>
        <authorList>
            <person name="Floudas D."/>
            <person name="Binder M."/>
            <person name="Riley R."/>
            <person name="Barry K."/>
            <person name="Blanchette R.A."/>
            <person name="Henrissat B."/>
            <person name="Martinez A.T."/>
            <person name="Otillar R."/>
            <person name="Spatafora J.W."/>
            <person name="Yadav J.S."/>
            <person name="Aerts A."/>
            <person name="Benoit I."/>
            <person name="Boyd A."/>
            <person name="Carlson A."/>
            <person name="Copeland A."/>
            <person name="Coutinho P.M."/>
            <person name="de Vries R.P."/>
            <person name="Ferreira P."/>
            <person name="Findley K."/>
            <person name="Foster B."/>
            <person name="Gaskell J."/>
            <person name="Glotzer D."/>
            <person name="Gorecki P."/>
            <person name="Heitman J."/>
            <person name="Hesse C."/>
            <person name="Hori C."/>
            <person name="Igarashi K."/>
            <person name="Jurgens J.A."/>
            <person name="Kallen N."/>
            <person name="Kersten P."/>
            <person name="Kohler A."/>
            <person name="Kuees U."/>
            <person name="Kumar T.K.A."/>
            <person name="Kuo A."/>
            <person name="LaButti K."/>
            <person name="Larrondo L.F."/>
            <person name="Lindquist E."/>
            <person name="Ling A."/>
            <person name="Lombard V."/>
            <person name="Lucas S."/>
            <person name="Lundell T."/>
            <person name="Martin R."/>
            <person name="McLaughlin D.J."/>
            <person name="Morgenstern I."/>
            <person name="Morin E."/>
            <person name="Murat C."/>
            <person name="Nagy L.G."/>
            <person name="Nolan M."/>
            <person name="Ohm R.A."/>
            <person name="Patyshakuliyeva A."/>
            <person name="Rokas A."/>
            <person name="Ruiz-Duenas F.J."/>
            <person name="Sabat G."/>
            <person name="Salamov A."/>
            <person name="Samejima M."/>
            <person name="Schmutz J."/>
            <person name="Slot J.C."/>
            <person name="St John F."/>
            <person name="Stenlid J."/>
            <person name="Sun H."/>
            <person name="Sun S."/>
            <person name="Syed K."/>
            <person name="Tsang A."/>
            <person name="Wiebenga A."/>
            <person name="Young D."/>
            <person name="Pisabarro A."/>
            <person name="Eastwood D.C."/>
            <person name="Martin F."/>
            <person name="Cullen D."/>
            <person name="Grigoriev I.V."/>
            <person name="Hibbett D.S."/>
        </authorList>
    </citation>
    <scope>NUCLEOTIDE SEQUENCE [LARGE SCALE GENOMIC DNA]</scope>
    <source>
        <strain evidence="4">RWD-64-598 SS2</strain>
    </source>
</reference>
<evidence type="ECO:0000256" key="1">
    <source>
        <dbReference type="RuleBase" id="RU003682"/>
    </source>
</evidence>
<dbReference type="PROSITE" id="PS51471">
    <property type="entry name" value="FE2OG_OXY"/>
    <property type="match status" value="1"/>
</dbReference>
<dbReference type="KEGG" id="cput:CONPUDRAFT_135362"/>
<evidence type="ECO:0000259" key="2">
    <source>
        <dbReference type="PROSITE" id="PS51471"/>
    </source>
</evidence>
<accession>A0A5M3N4P9</accession>
<dbReference type="AlphaFoldDB" id="A0A5M3N4P9"/>
<dbReference type="GO" id="GO:0016491">
    <property type="term" value="F:oxidoreductase activity"/>
    <property type="evidence" value="ECO:0007669"/>
    <property type="project" value="UniProtKB-KW"/>
</dbReference>
<keyword evidence="1" id="KW-0560">Oxidoreductase</keyword>
<dbReference type="GeneID" id="19200751"/>